<evidence type="ECO:0000256" key="2">
    <source>
        <dbReference type="ARBA" id="ARBA00022448"/>
    </source>
</evidence>
<dbReference type="PANTHER" id="PTHR43791">
    <property type="entry name" value="PERMEASE-RELATED"/>
    <property type="match status" value="1"/>
</dbReference>
<accession>A0A9P6VM91</accession>
<keyword evidence="2" id="KW-0813">Transport</keyword>
<feature type="transmembrane region" description="Helical" evidence="6">
    <location>
        <begin position="63"/>
        <end position="81"/>
    </location>
</feature>
<feature type="transmembrane region" description="Helical" evidence="6">
    <location>
        <begin position="186"/>
        <end position="209"/>
    </location>
</feature>
<keyword evidence="3 6" id="KW-0812">Transmembrane</keyword>
<dbReference type="Pfam" id="PF07690">
    <property type="entry name" value="MFS_1"/>
    <property type="match status" value="1"/>
</dbReference>
<dbReference type="Proteomes" id="UP000785200">
    <property type="component" value="Unassembled WGS sequence"/>
</dbReference>
<dbReference type="AlphaFoldDB" id="A0A9P6VM91"/>
<dbReference type="FunFam" id="1.20.1250.20:FF:000013">
    <property type="entry name" value="MFS general substrate transporter"/>
    <property type="match status" value="1"/>
</dbReference>
<dbReference type="Gene3D" id="1.20.1250.20">
    <property type="entry name" value="MFS general substrate transporter like domains"/>
    <property type="match status" value="2"/>
</dbReference>
<dbReference type="OrthoDB" id="2985014at2759"/>
<reference evidence="7" key="1">
    <citation type="submission" date="2019-07" db="EMBL/GenBank/DDBJ databases">
        <title>Hyphodiscus hymeniophilus genome sequencing and assembly.</title>
        <authorList>
            <person name="Kramer G."/>
            <person name="Nodwell J."/>
        </authorList>
    </citation>
    <scope>NUCLEOTIDE SEQUENCE</scope>
    <source>
        <strain evidence="7">ATCC 34498</strain>
    </source>
</reference>
<proteinExistence type="predicted"/>
<feature type="transmembrane region" description="Helical" evidence="6">
    <location>
        <begin position="387"/>
        <end position="407"/>
    </location>
</feature>
<name>A0A9P6VM91_9HELO</name>
<evidence type="ECO:0000256" key="3">
    <source>
        <dbReference type="ARBA" id="ARBA00022692"/>
    </source>
</evidence>
<feature type="transmembrane region" description="Helical" evidence="6">
    <location>
        <begin position="331"/>
        <end position="352"/>
    </location>
</feature>
<sequence>MEKSVPFTADDPGAISTAARLDQDPEKNDIAHFEPDGSSARDVPFQITPEMEKRVLRKLDKRLVVLVMVLYLLAYLDRSNIGNAKIAGMQKDLKLSSADYQWLLTIFYISYIVFEWFALMWKIVPPHIWAAICVVGWGIVATCQAATQTFSGMMAARFFLGFFEAGYGPGIPYLLSFFYLRHEIGFRIGIFLSAAPLATCFAGALAYGITSGNDTNRIANWRLLFLVEGLPCIVAGIVTFFVLPDSPEKASFLNEEEKMVARARGVRQVGDQEAHRVGHINFKDIGVALLDLKNYFTALMYFSCNVSFSSLPVFLPTILSEMGFTAIDAQGLSAPPYFISFLIVIGSCYIADRTQQRGITIMILSLIGAVGYILLAATSATGPRYTGVFLAAAGIFPCIGNILPWVLNNQGSDTKRGVGIAILNMVGQCGPLLGTRVYPAKDSPYYRLGMWVCAGFMLFNGVLAFGLRCLLQWENKKLDKKYGTVGRVDGNGKVADGVSGGGAAGVGDENDGPRFRYVL</sequence>
<feature type="transmembrane region" description="Helical" evidence="6">
    <location>
        <begin position="127"/>
        <end position="146"/>
    </location>
</feature>
<evidence type="ECO:0000313" key="7">
    <source>
        <dbReference type="EMBL" id="KAG0650861.1"/>
    </source>
</evidence>
<feature type="transmembrane region" description="Helical" evidence="6">
    <location>
        <begin position="221"/>
        <end position="243"/>
    </location>
</feature>
<evidence type="ECO:0000256" key="5">
    <source>
        <dbReference type="ARBA" id="ARBA00023136"/>
    </source>
</evidence>
<dbReference type="FunFam" id="1.20.1250.20:FF:000018">
    <property type="entry name" value="MFS transporter permease"/>
    <property type="match status" value="1"/>
</dbReference>
<organism evidence="7 8">
    <name type="scientific">Hyphodiscus hymeniophilus</name>
    <dbReference type="NCBI Taxonomy" id="353542"/>
    <lineage>
        <taxon>Eukaryota</taxon>
        <taxon>Fungi</taxon>
        <taxon>Dikarya</taxon>
        <taxon>Ascomycota</taxon>
        <taxon>Pezizomycotina</taxon>
        <taxon>Leotiomycetes</taxon>
        <taxon>Helotiales</taxon>
        <taxon>Hyphodiscaceae</taxon>
        <taxon>Hyphodiscus</taxon>
    </lineage>
</organism>
<dbReference type="InterPro" id="IPR011701">
    <property type="entry name" value="MFS"/>
</dbReference>
<evidence type="ECO:0000256" key="6">
    <source>
        <dbReference type="SAM" id="Phobius"/>
    </source>
</evidence>
<keyword evidence="5 6" id="KW-0472">Membrane</keyword>
<protein>
    <submittedName>
        <fullName evidence="7">MFS transporter prlL</fullName>
    </submittedName>
</protein>
<comment type="caution">
    <text evidence="7">The sequence shown here is derived from an EMBL/GenBank/DDBJ whole genome shotgun (WGS) entry which is preliminary data.</text>
</comment>
<feature type="transmembrane region" description="Helical" evidence="6">
    <location>
        <begin position="448"/>
        <end position="471"/>
    </location>
</feature>
<feature type="transmembrane region" description="Helical" evidence="6">
    <location>
        <begin position="158"/>
        <end position="180"/>
    </location>
</feature>
<keyword evidence="4 6" id="KW-1133">Transmembrane helix</keyword>
<evidence type="ECO:0000313" key="8">
    <source>
        <dbReference type="Proteomes" id="UP000785200"/>
    </source>
</evidence>
<dbReference type="GO" id="GO:0016020">
    <property type="term" value="C:membrane"/>
    <property type="evidence" value="ECO:0007669"/>
    <property type="project" value="UniProtKB-SubCell"/>
</dbReference>
<dbReference type="InterPro" id="IPR036259">
    <property type="entry name" value="MFS_trans_sf"/>
</dbReference>
<feature type="transmembrane region" description="Helical" evidence="6">
    <location>
        <begin position="298"/>
        <end position="319"/>
    </location>
</feature>
<dbReference type="GO" id="GO:0022857">
    <property type="term" value="F:transmembrane transporter activity"/>
    <property type="evidence" value="ECO:0007669"/>
    <property type="project" value="InterPro"/>
</dbReference>
<dbReference type="PANTHER" id="PTHR43791:SF36">
    <property type="entry name" value="TRANSPORTER, PUTATIVE (AFU_ORTHOLOGUE AFUA_6G08340)-RELATED"/>
    <property type="match status" value="1"/>
</dbReference>
<evidence type="ECO:0000256" key="1">
    <source>
        <dbReference type="ARBA" id="ARBA00004141"/>
    </source>
</evidence>
<comment type="subcellular location">
    <subcellularLocation>
        <location evidence="1">Membrane</location>
        <topology evidence="1">Multi-pass membrane protein</topology>
    </subcellularLocation>
</comment>
<keyword evidence="8" id="KW-1185">Reference proteome</keyword>
<gene>
    <name evidence="7" type="ORF">D0Z07_2324</name>
</gene>
<dbReference type="EMBL" id="VNKQ01000005">
    <property type="protein sequence ID" value="KAG0650861.1"/>
    <property type="molecule type" value="Genomic_DNA"/>
</dbReference>
<dbReference type="SUPFAM" id="SSF103473">
    <property type="entry name" value="MFS general substrate transporter"/>
    <property type="match status" value="1"/>
</dbReference>
<feature type="transmembrane region" description="Helical" evidence="6">
    <location>
        <begin position="102"/>
        <end position="121"/>
    </location>
</feature>
<feature type="transmembrane region" description="Helical" evidence="6">
    <location>
        <begin position="358"/>
        <end position="375"/>
    </location>
</feature>
<evidence type="ECO:0000256" key="4">
    <source>
        <dbReference type="ARBA" id="ARBA00022989"/>
    </source>
</evidence>